<dbReference type="RefSeq" id="WP_094786944.1">
    <property type="nucleotide sequence ID" value="NZ_JAEVHG010000007.1"/>
</dbReference>
<comment type="caution">
    <text evidence="2">The sequence shown here is derived from an EMBL/GenBank/DDBJ whole genome shotgun (WGS) entry which is preliminary data.</text>
</comment>
<evidence type="ECO:0000313" key="2">
    <source>
        <dbReference type="EMBL" id="RDH43669.1"/>
    </source>
</evidence>
<dbReference type="Proteomes" id="UP000257039">
    <property type="component" value="Unassembled WGS sequence"/>
</dbReference>
<proteinExistence type="predicted"/>
<feature type="signal peptide" evidence="1">
    <location>
        <begin position="1"/>
        <end position="19"/>
    </location>
</feature>
<keyword evidence="1" id="KW-0732">Signal</keyword>
<name>A0A4P9VM55_9GAMM</name>
<feature type="chain" id="PRO_5020510619" evidence="1">
    <location>
        <begin position="20"/>
        <end position="185"/>
    </location>
</feature>
<keyword evidence="3" id="KW-1185">Reference proteome</keyword>
<protein>
    <submittedName>
        <fullName evidence="2">Uncharacterized protein</fullName>
    </submittedName>
</protein>
<sequence length="185" mass="20823">MKKTLYTAILTAISPFVFADSHAITLGDPEPAMTDASFEVSSNMYHENNVADRITIASDRITVFASKSTRGRTVGIPQSKIDEFCGDIDGCQLRMAMYNWDGQGRTASRSNLFFFNKTNRAWRAENGDKQGTDFNGSTQHIMQSWACYFTDGNYSNWKDRSDTSVGFSLLSWNQYNADCRLTIID</sequence>
<dbReference type="AlphaFoldDB" id="A0A4P9VM55"/>
<accession>A0A4P9VM55</accession>
<dbReference type="EMBL" id="NDXW01000001">
    <property type="protein sequence ID" value="RDH43669.1"/>
    <property type="molecule type" value="Genomic_DNA"/>
</dbReference>
<evidence type="ECO:0000313" key="3">
    <source>
        <dbReference type="Proteomes" id="UP000257039"/>
    </source>
</evidence>
<organism evidence="2 3">
    <name type="scientific">Zooshikella ganghwensis</name>
    <dbReference type="NCBI Taxonomy" id="202772"/>
    <lineage>
        <taxon>Bacteria</taxon>
        <taxon>Pseudomonadati</taxon>
        <taxon>Pseudomonadota</taxon>
        <taxon>Gammaproteobacteria</taxon>
        <taxon>Oceanospirillales</taxon>
        <taxon>Zooshikellaceae</taxon>
        <taxon>Zooshikella</taxon>
    </lineage>
</organism>
<reference evidence="2 3" key="1">
    <citation type="submission" date="2017-04" db="EMBL/GenBank/DDBJ databases">
        <title>Draft genome sequence of Zooshikella ganghwensis VG4 isolated from Red Sea sediments.</title>
        <authorList>
            <person name="Rehman Z."/>
            <person name="Alam I."/>
            <person name="Kamau A."/>
            <person name="Bajic V."/>
            <person name="Leiknes T."/>
        </authorList>
    </citation>
    <scope>NUCLEOTIDE SEQUENCE [LARGE SCALE GENOMIC DNA]</scope>
    <source>
        <strain evidence="2 3">VG4</strain>
    </source>
</reference>
<gene>
    <name evidence="2" type="ORF">B9G39_09590</name>
</gene>
<evidence type="ECO:0000256" key="1">
    <source>
        <dbReference type="SAM" id="SignalP"/>
    </source>
</evidence>